<feature type="non-terminal residue" evidence="4">
    <location>
        <position position="1"/>
    </location>
</feature>
<sequence length="52" mass="5783">TFITHARTVLVPGGRLVVVANAFIPYERLIDQVFGSVATLAHNKRYQVLMAQ</sequence>
<proteinExistence type="predicted"/>
<name>A0A6J4MM93_9CHLR</name>
<dbReference type="AlphaFoldDB" id="A0A6J4MM93"/>
<protein>
    <recommendedName>
        <fullName evidence="3">Methyltransferase small domain-containing protein</fullName>
    </recommendedName>
</protein>
<feature type="domain" description="Methyltransferase small" evidence="3">
    <location>
        <begin position="2"/>
        <end position="49"/>
    </location>
</feature>
<dbReference type="InterPro" id="IPR046977">
    <property type="entry name" value="RsmC/RlmG"/>
</dbReference>
<dbReference type="PANTHER" id="PTHR47816:SF4">
    <property type="entry name" value="RIBOSOMAL RNA SMALL SUBUNIT METHYLTRANSFERASE C"/>
    <property type="match status" value="1"/>
</dbReference>
<dbReference type="GO" id="GO:0008757">
    <property type="term" value="F:S-adenosylmethionine-dependent methyltransferase activity"/>
    <property type="evidence" value="ECO:0007669"/>
    <property type="project" value="InterPro"/>
</dbReference>
<evidence type="ECO:0000259" key="3">
    <source>
        <dbReference type="Pfam" id="PF05175"/>
    </source>
</evidence>
<dbReference type="PANTHER" id="PTHR47816">
    <property type="entry name" value="RIBOSOMAL RNA SMALL SUBUNIT METHYLTRANSFERASE C"/>
    <property type="match status" value="1"/>
</dbReference>
<dbReference type="InterPro" id="IPR007848">
    <property type="entry name" value="Small_mtfrase_dom"/>
</dbReference>
<dbReference type="Gene3D" id="3.40.50.150">
    <property type="entry name" value="Vaccinia Virus protein VP39"/>
    <property type="match status" value="1"/>
</dbReference>
<dbReference type="GO" id="GO:0032259">
    <property type="term" value="P:methylation"/>
    <property type="evidence" value="ECO:0007669"/>
    <property type="project" value="UniProtKB-KW"/>
</dbReference>
<gene>
    <name evidence="4" type="ORF">AVDCRST_MAG93-7799</name>
</gene>
<dbReference type="InterPro" id="IPR029063">
    <property type="entry name" value="SAM-dependent_MTases_sf"/>
</dbReference>
<evidence type="ECO:0000256" key="2">
    <source>
        <dbReference type="ARBA" id="ARBA00022679"/>
    </source>
</evidence>
<evidence type="ECO:0000313" key="4">
    <source>
        <dbReference type="EMBL" id="CAA9363521.1"/>
    </source>
</evidence>
<dbReference type="Pfam" id="PF05175">
    <property type="entry name" value="MTS"/>
    <property type="match status" value="1"/>
</dbReference>
<dbReference type="EMBL" id="CADCTR010002628">
    <property type="protein sequence ID" value="CAA9363521.1"/>
    <property type="molecule type" value="Genomic_DNA"/>
</dbReference>
<organism evidence="4">
    <name type="scientific">uncultured Chloroflexia bacterium</name>
    <dbReference type="NCBI Taxonomy" id="1672391"/>
    <lineage>
        <taxon>Bacteria</taxon>
        <taxon>Bacillati</taxon>
        <taxon>Chloroflexota</taxon>
        <taxon>Chloroflexia</taxon>
        <taxon>environmental samples</taxon>
    </lineage>
</organism>
<reference evidence="4" key="1">
    <citation type="submission" date="2020-02" db="EMBL/GenBank/DDBJ databases">
        <authorList>
            <person name="Meier V. D."/>
        </authorList>
    </citation>
    <scope>NUCLEOTIDE SEQUENCE</scope>
    <source>
        <strain evidence="4">AVDCRST_MAG93</strain>
    </source>
</reference>
<evidence type="ECO:0000256" key="1">
    <source>
        <dbReference type="ARBA" id="ARBA00022603"/>
    </source>
</evidence>
<keyword evidence="1" id="KW-0489">Methyltransferase</keyword>
<accession>A0A6J4MM93</accession>
<keyword evidence="2" id="KW-0808">Transferase</keyword>